<protein>
    <submittedName>
        <fullName evidence="1">Uncharacterized protein</fullName>
    </submittedName>
</protein>
<reference evidence="2" key="1">
    <citation type="journal article" date="2010" name="BMC Genomics">
        <title>Clostridium sticklandii, a specialist in amino acid degradation:revisiting its metabolism through its genome sequence.</title>
        <authorList>
            <person name="Fonknechten N."/>
            <person name="Chaussonnerie S."/>
            <person name="Tricot S."/>
            <person name="Lajus A."/>
            <person name="Andreesen J.R."/>
            <person name="Perchat N."/>
            <person name="Pelletier E."/>
            <person name="Gouyvenoux M."/>
            <person name="Barbe V."/>
            <person name="Salanoubat M."/>
            <person name="Le Paslier D."/>
            <person name="Weissenbach J."/>
            <person name="Cohen G.N."/>
            <person name="Kreimeyer A."/>
        </authorList>
    </citation>
    <scope>NUCLEOTIDE SEQUENCE [LARGE SCALE GENOMIC DNA]</scope>
    <source>
        <strain evidence="2">ATCC 12662 / DSM 519 / JCM 1433 / CCUG 9281 / NCIMB 10654 / HF</strain>
    </source>
</reference>
<evidence type="ECO:0000313" key="2">
    <source>
        <dbReference type="Proteomes" id="UP000007041"/>
    </source>
</evidence>
<keyword evidence="2" id="KW-1185">Reference proteome</keyword>
<gene>
    <name evidence="1" type="ordered locus">CLOST_2142</name>
</gene>
<accession>E3PTQ8</accession>
<dbReference type="KEGG" id="cst:CLOST_2142"/>
<proteinExistence type="predicted"/>
<evidence type="ECO:0000313" key="1">
    <source>
        <dbReference type="EMBL" id="CBH22262.1"/>
    </source>
</evidence>
<dbReference type="EMBL" id="FP565809">
    <property type="protein sequence ID" value="CBH22262.1"/>
    <property type="molecule type" value="Genomic_DNA"/>
</dbReference>
<dbReference type="Proteomes" id="UP000007041">
    <property type="component" value="Chromosome"/>
</dbReference>
<name>E3PTQ8_ACESD</name>
<sequence>MNIRLKKMMPMPWLWVLSRYHHAATGKVKKNLFDFINQVL</sequence>
<dbReference type="HOGENOM" id="CLU_3287788_0_0_9"/>
<dbReference type="AlphaFoldDB" id="E3PTQ8"/>
<organism evidence="1 2">
    <name type="scientific">Acetoanaerobium sticklandii (strain ATCC 12662 / DSM 519 / JCM 1433 / CCUG 9281 / NCIMB 10654 / HF)</name>
    <name type="common">Clostridium sticklandii</name>
    <dbReference type="NCBI Taxonomy" id="499177"/>
    <lineage>
        <taxon>Bacteria</taxon>
        <taxon>Bacillati</taxon>
        <taxon>Bacillota</taxon>
        <taxon>Clostridia</taxon>
        <taxon>Peptostreptococcales</taxon>
        <taxon>Filifactoraceae</taxon>
        <taxon>Acetoanaerobium</taxon>
    </lineage>
</organism>
<dbReference type="BioCyc" id="CSTI499177:GJE9-2207-MONOMER"/>
<dbReference type="STRING" id="1511.CLOST_2142"/>